<evidence type="ECO:0000313" key="2">
    <source>
        <dbReference type="Proteomes" id="UP000770661"/>
    </source>
</evidence>
<comment type="caution">
    <text evidence="1">The sequence shown here is derived from an EMBL/GenBank/DDBJ whole genome shotgun (WGS) entry which is preliminary data.</text>
</comment>
<reference evidence="1" key="1">
    <citation type="submission" date="2020-07" db="EMBL/GenBank/DDBJ databases">
        <title>The High-quality genome of the commercially important snow crab, Chionoecetes opilio.</title>
        <authorList>
            <person name="Jeong J.-H."/>
            <person name="Ryu S."/>
        </authorList>
    </citation>
    <scope>NUCLEOTIDE SEQUENCE</scope>
    <source>
        <strain evidence="1">MADBK_172401_WGS</strain>
        <tissue evidence="1">Digestive gland</tissue>
    </source>
</reference>
<name>A0A8J5C7D6_CHIOP</name>
<keyword evidence="2" id="KW-1185">Reference proteome</keyword>
<dbReference type="AlphaFoldDB" id="A0A8J5C7D6"/>
<evidence type="ECO:0000313" key="1">
    <source>
        <dbReference type="EMBL" id="KAG0717423.1"/>
    </source>
</evidence>
<accession>A0A8J5C7D6</accession>
<organism evidence="1 2">
    <name type="scientific">Chionoecetes opilio</name>
    <name type="common">Atlantic snow crab</name>
    <name type="synonym">Cancer opilio</name>
    <dbReference type="NCBI Taxonomy" id="41210"/>
    <lineage>
        <taxon>Eukaryota</taxon>
        <taxon>Metazoa</taxon>
        <taxon>Ecdysozoa</taxon>
        <taxon>Arthropoda</taxon>
        <taxon>Crustacea</taxon>
        <taxon>Multicrustacea</taxon>
        <taxon>Malacostraca</taxon>
        <taxon>Eumalacostraca</taxon>
        <taxon>Eucarida</taxon>
        <taxon>Decapoda</taxon>
        <taxon>Pleocyemata</taxon>
        <taxon>Brachyura</taxon>
        <taxon>Eubrachyura</taxon>
        <taxon>Majoidea</taxon>
        <taxon>Majidae</taxon>
        <taxon>Chionoecetes</taxon>
    </lineage>
</organism>
<proteinExistence type="predicted"/>
<dbReference type="Proteomes" id="UP000770661">
    <property type="component" value="Unassembled WGS sequence"/>
</dbReference>
<protein>
    <submittedName>
        <fullName evidence="1">Uncharacterized protein</fullName>
    </submittedName>
</protein>
<gene>
    <name evidence="1" type="ORF">GWK47_054493</name>
</gene>
<sequence>MMHAGPSECSSLDRLVTIARRMRTSPHLEHRIYAKAALAMAMYLKKPGPTPRLCPRHPFATLLAFLRYPPLWPTGFNAWLMLPSAWIIADLVLCDPDAGRPSQFRRLLGTRQDLPVILPSRTHPKQQLPALLRQESLATIRTLSTPATRLYFTDASAGENAVWFRLCQCALSDHFVS</sequence>
<dbReference type="EMBL" id="JACEEZ010017607">
    <property type="protein sequence ID" value="KAG0717423.1"/>
    <property type="molecule type" value="Genomic_DNA"/>
</dbReference>